<comment type="function">
    <text evidence="6">Immune regulatory cytokine.</text>
</comment>
<keyword evidence="3 6" id="KW-0202">Cytokine</keyword>
<organism evidence="7 8">
    <name type="scientific">Aldrovandia affinis</name>
    <dbReference type="NCBI Taxonomy" id="143900"/>
    <lineage>
        <taxon>Eukaryota</taxon>
        <taxon>Metazoa</taxon>
        <taxon>Chordata</taxon>
        <taxon>Craniata</taxon>
        <taxon>Vertebrata</taxon>
        <taxon>Euteleostomi</taxon>
        <taxon>Actinopterygii</taxon>
        <taxon>Neopterygii</taxon>
        <taxon>Teleostei</taxon>
        <taxon>Notacanthiformes</taxon>
        <taxon>Halosauridae</taxon>
        <taxon>Aldrovandia</taxon>
    </lineage>
</organism>
<keyword evidence="8" id="KW-1185">Reference proteome</keyword>
<dbReference type="Pfam" id="PF00726">
    <property type="entry name" value="IL10"/>
    <property type="match status" value="1"/>
</dbReference>
<proteinExistence type="inferred from homology"/>
<dbReference type="InterPro" id="IPR009079">
    <property type="entry name" value="4_helix_cytokine-like_core"/>
</dbReference>
<dbReference type="Gene3D" id="1.20.1250.10">
    <property type="match status" value="1"/>
</dbReference>
<reference evidence="7" key="1">
    <citation type="journal article" date="2023" name="Science">
        <title>Genome structures resolve the early diversification of teleost fishes.</title>
        <authorList>
            <person name="Parey E."/>
            <person name="Louis A."/>
            <person name="Montfort J."/>
            <person name="Bouchez O."/>
            <person name="Roques C."/>
            <person name="Iampietro C."/>
            <person name="Lluch J."/>
            <person name="Castinel A."/>
            <person name="Donnadieu C."/>
            <person name="Desvignes T."/>
            <person name="Floi Bucao C."/>
            <person name="Jouanno E."/>
            <person name="Wen M."/>
            <person name="Mejri S."/>
            <person name="Dirks R."/>
            <person name="Jansen H."/>
            <person name="Henkel C."/>
            <person name="Chen W.J."/>
            <person name="Zahm M."/>
            <person name="Cabau C."/>
            <person name="Klopp C."/>
            <person name="Thompson A.W."/>
            <person name="Robinson-Rechavi M."/>
            <person name="Braasch I."/>
            <person name="Lecointre G."/>
            <person name="Bobe J."/>
            <person name="Postlethwait J.H."/>
            <person name="Berthelot C."/>
            <person name="Roest Crollius H."/>
            <person name="Guiguen Y."/>
        </authorList>
    </citation>
    <scope>NUCLEOTIDE SEQUENCE</scope>
    <source>
        <strain evidence="7">NC1722</strain>
    </source>
</reference>
<dbReference type="PANTHER" id="PTHR48482">
    <property type="entry name" value="INTERLEUKIN-19-RELATED"/>
    <property type="match status" value="1"/>
</dbReference>
<comment type="caution">
    <text evidence="7">The sequence shown here is derived from an EMBL/GenBank/DDBJ whole genome shotgun (WGS) entry which is preliminary data.</text>
</comment>
<dbReference type="Proteomes" id="UP001221898">
    <property type="component" value="Unassembled WGS sequence"/>
</dbReference>
<accession>A0AAD7SH54</accession>
<dbReference type="GO" id="GO:0005125">
    <property type="term" value="F:cytokine activity"/>
    <property type="evidence" value="ECO:0007669"/>
    <property type="project" value="UniProtKB-UniRule"/>
</dbReference>
<evidence type="ECO:0000256" key="4">
    <source>
        <dbReference type="ARBA" id="ARBA00022525"/>
    </source>
</evidence>
<dbReference type="InterPro" id="IPR020443">
    <property type="entry name" value="IL-10/19/20/24/26"/>
</dbReference>
<evidence type="ECO:0000256" key="6">
    <source>
        <dbReference type="RuleBase" id="RU368043"/>
    </source>
</evidence>
<dbReference type="AlphaFoldDB" id="A0AAD7SH54"/>
<dbReference type="EMBL" id="JAINUG010000064">
    <property type="protein sequence ID" value="KAJ8402429.1"/>
    <property type="molecule type" value="Genomic_DNA"/>
</dbReference>
<dbReference type="PANTHER" id="PTHR48482:SF1">
    <property type="entry name" value="INTERLEUKIN-26"/>
    <property type="match status" value="1"/>
</dbReference>
<keyword evidence="4 6" id="KW-0964">Secreted</keyword>
<evidence type="ECO:0000256" key="3">
    <source>
        <dbReference type="ARBA" id="ARBA00022514"/>
    </source>
</evidence>
<name>A0AAD7SH54_9TELE</name>
<evidence type="ECO:0000313" key="7">
    <source>
        <dbReference type="EMBL" id="KAJ8402429.1"/>
    </source>
</evidence>
<keyword evidence="5" id="KW-0732">Signal</keyword>
<evidence type="ECO:0000256" key="1">
    <source>
        <dbReference type="ARBA" id="ARBA00004613"/>
    </source>
</evidence>
<comment type="similarity">
    <text evidence="2 6">Belongs to the IL-10 family.</text>
</comment>
<sequence>MVLCCLQQDASAVVIKQHPKIRYAHSAPLTNIHTHKHVKVLAEHKDEIKHRKLLPKFGKSMEKPWGISVLKEILMFYSEDVFSKESLKAETANNDVQLLISTLEAHVDYCLVLHPGALNPKERSEIEDMKRTFTELKELGVYKAVGEFKTVLDWIETYIHARTGNWKSRGRGRP</sequence>
<dbReference type="SMART" id="SM00188">
    <property type="entry name" value="IL10"/>
    <property type="match status" value="1"/>
</dbReference>
<evidence type="ECO:0000313" key="8">
    <source>
        <dbReference type="Proteomes" id="UP001221898"/>
    </source>
</evidence>
<evidence type="ECO:0000256" key="5">
    <source>
        <dbReference type="ARBA" id="ARBA00022729"/>
    </source>
</evidence>
<evidence type="ECO:0000256" key="2">
    <source>
        <dbReference type="ARBA" id="ARBA00008813"/>
    </source>
</evidence>
<dbReference type="SUPFAM" id="SSF47266">
    <property type="entry name" value="4-helical cytokines"/>
    <property type="match status" value="1"/>
</dbReference>
<protein>
    <recommendedName>
        <fullName evidence="6">Interleukin family protein</fullName>
    </recommendedName>
</protein>
<gene>
    <name evidence="7" type="ORF">AAFF_G00369180</name>
</gene>
<dbReference type="GO" id="GO:0005615">
    <property type="term" value="C:extracellular space"/>
    <property type="evidence" value="ECO:0007669"/>
    <property type="project" value="UniProtKB-UniRule"/>
</dbReference>
<comment type="subcellular location">
    <subcellularLocation>
        <location evidence="1 6">Secreted</location>
    </subcellularLocation>
</comment>